<dbReference type="AlphaFoldDB" id="A0A8X6GHS9"/>
<proteinExistence type="predicted"/>
<protein>
    <submittedName>
        <fullName evidence="2">Uncharacterized protein</fullName>
    </submittedName>
</protein>
<evidence type="ECO:0000256" key="1">
    <source>
        <dbReference type="SAM" id="MobiDB-lite"/>
    </source>
</evidence>
<feature type="region of interest" description="Disordered" evidence="1">
    <location>
        <begin position="1"/>
        <end position="26"/>
    </location>
</feature>
<reference evidence="2" key="1">
    <citation type="submission" date="2020-07" db="EMBL/GenBank/DDBJ databases">
        <title>Multicomponent nature underlies the extraordinary mechanical properties of spider dragline silk.</title>
        <authorList>
            <person name="Kono N."/>
            <person name="Nakamura H."/>
            <person name="Mori M."/>
            <person name="Yoshida Y."/>
            <person name="Ohtoshi R."/>
            <person name="Malay A.D."/>
            <person name="Moran D.A.P."/>
            <person name="Tomita M."/>
            <person name="Numata K."/>
            <person name="Arakawa K."/>
        </authorList>
    </citation>
    <scope>NUCLEOTIDE SEQUENCE</scope>
</reference>
<evidence type="ECO:0000313" key="2">
    <source>
        <dbReference type="EMBL" id="GFR05011.1"/>
    </source>
</evidence>
<gene>
    <name evidence="2" type="ORF">TNCT_603491</name>
</gene>
<evidence type="ECO:0000313" key="3">
    <source>
        <dbReference type="Proteomes" id="UP000887116"/>
    </source>
</evidence>
<comment type="caution">
    <text evidence="2">The sequence shown here is derived from an EMBL/GenBank/DDBJ whole genome shotgun (WGS) entry which is preliminary data.</text>
</comment>
<organism evidence="2 3">
    <name type="scientific">Trichonephila clavata</name>
    <name type="common">Joro spider</name>
    <name type="synonym">Nephila clavata</name>
    <dbReference type="NCBI Taxonomy" id="2740835"/>
    <lineage>
        <taxon>Eukaryota</taxon>
        <taxon>Metazoa</taxon>
        <taxon>Ecdysozoa</taxon>
        <taxon>Arthropoda</taxon>
        <taxon>Chelicerata</taxon>
        <taxon>Arachnida</taxon>
        <taxon>Araneae</taxon>
        <taxon>Araneomorphae</taxon>
        <taxon>Entelegynae</taxon>
        <taxon>Araneoidea</taxon>
        <taxon>Nephilidae</taxon>
        <taxon>Trichonephila</taxon>
    </lineage>
</organism>
<keyword evidence="3" id="KW-1185">Reference proteome</keyword>
<dbReference type="EMBL" id="BMAO01025804">
    <property type="protein sequence ID" value="GFR05011.1"/>
    <property type="molecule type" value="Genomic_DNA"/>
</dbReference>
<name>A0A8X6GHS9_TRICU</name>
<accession>A0A8X6GHS9</accession>
<dbReference type="Proteomes" id="UP000887116">
    <property type="component" value="Unassembled WGS sequence"/>
</dbReference>
<sequence length="77" mass="8915">MLDSQGTAEVWKREKRRRKKKQAKDNSVKQILVGNVSVIKNSSLEEEPKSSTRAMITFLEHLTWLSRVCLKIQKCSL</sequence>
<feature type="compositionally biased region" description="Basic residues" evidence="1">
    <location>
        <begin position="13"/>
        <end position="22"/>
    </location>
</feature>